<evidence type="ECO:0000313" key="4">
    <source>
        <dbReference type="Proteomes" id="UP000179616"/>
    </source>
</evidence>
<dbReference type="Pfam" id="PF14017">
    <property type="entry name" value="DUF4233"/>
    <property type="match status" value="1"/>
</dbReference>
<organism evidence="3 4">
    <name type="scientific">Mycobacteroides franklinii</name>
    <dbReference type="NCBI Taxonomy" id="948102"/>
    <lineage>
        <taxon>Bacteria</taxon>
        <taxon>Bacillati</taxon>
        <taxon>Actinomycetota</taxon>
        <taxon>Actinomycetes</taxon>
        <taxon>Mycobacteriales</taxon>
        <taxon>Mycobacteriaceae</taxon>
        <taxon>Mycobacteroides</taxon>
    </lineage>
</organism>
<accession>A0A1S1LCQ5</accession>
<dbReference type="GeneID" id="57165574"/>
<sequence>MSNPEDGIDPGADQNVPGGAAPPDPWRSFRGVMAGTLILETIVVLLAIPVVKMVGGGLSPLSLTYLIGVVVAMILLSGMQGRPWALQANLALQLVLVAGYFVNAAIGFVGLLFLGVWLLIWYMRNQVRDRQSRGELPGQRGSATDQ</sequence>
<reference evidence="3 4" key="1">
    <citation type="submission" date="2016-10" db="EMBL/GenBank/DDBJ databases">
        <title>Evaluation of Human, Veterinary and Environmental Mycobacterium chelonae Isolates by Core Genome Phylogenomic Analysis, Targeted Gene Comparison, and Anti-microbial Susceptibility Patterns: A Tale of Mistaken Identities.</title>
        <authorList>
            <person name="Fogelson S.B."/>
            <person name="Camus A.C."/>
            <person name="Lorenz W."/>
            <person name="Vasireddy R."/>
            <person name="Vasireddy S."/>
            <person name="Smith T."/>
            <person name="Brown-Elliott B.A."/>
            <person name="Wallace R.J.Jr."/>
            <person name="Hasan N.A."/>
            <person name="Reischl U."/>
            <person name="Sanchez S."/>
        </authorList>
    </citation>
    <scope>NUCLEOTIDE SEQUENCE [LARGE SCALE GENOMIC DNA]</scope>
    <source>
        <strain evidence="3 4">1559</strain>
    </source>
</reference>
<dbReference type="Proteomes" id="UP000179616">
    <property type="component" value="Unassembled WGS sequence"/>
</dbReference>
<proteinExistence type="predicted"/>
<evidence type="ECO:0000256" key="1">
    <source>
        <dbReference type="SAM" id="MobiDB-lite"/>
    </source>
</evidence>
<dbReference type="RefSeq" id="WP_070935540.1">
    <property type="nucleotide sequence ID" value="NZ_MLIK01000004.1"/>
</dbReference>
<evidence type="ECO:0000256" key="2">
    <source>
        <dbReference type="SAM" id="Phobius"/>
    </source>
</evidence>
<keyword evidence="2" id="KW-0812">Transmembrane</keyword>
<feature type="transmembrane region" description="Helical" evidence="2">
    <location>
        <begin position="32"/>
        <end position="51"/>
    </location>
</feature>
<keyword evidence="2" id="KW-0472">Membrane</keyword>
<evidence type="ECO:0008006" key="5">
    <source>
        <dbReference type="Google" id="ProtNLM"/>
    </source>
</evidence>
<dbReference type="STRING" id="948102.BKG76_02095"/>
<dbReference type="AlphaFoldDB" id="A0A1S1LCQ5"/>
<dbReference type="OrthoDB" id="4773077at2"/>
<dbReference type="InterPro" id="IPR025327">
    <property type="entry name" value="DUF4233"/>
</dbReference>
<feature type="transmembrane region" description="Helical" evidence="2">
    <location>
        <begin position="63"/>
        <end position="80"/>
    </location>
</feature>
<feature type="transmembrane region" description="Helical" evidence="2">
    <location>
        <begin position="100"/>
        <end position="123"/>
    </location>
</feature>
<evidence type="ECO:0000313" key="3">
    <source>
        <dbReference type="EMBL" id="OHU30566.1"/>
    </source>
</evidence>
<comment type="caution">
    <text evidence="3">The sequence shown here is derived from an EMBL/GenBank/DDBJ whole genome shotgun (WGS) entry which is preliminary data.</text>
</comment>
<dbReference type="EMBL" id="MLIK01000004">
    <property type="protein sequence ID" value="OHU30566.1"/>
    <property type="molecule type" value="Genomic_DNA"/>
</dbReference>
<protein>
    <recommendedName>
        <fullName evidence="5">DUF4233 domain-containing protein</fullName>
    </recommendedName>
</protein>
<gene>
    <name evidence="3" type="ORF">BKG76_02095</name>
</gene>
<keyword evidence="2" id="KW-1133">Transmembrane helix</keyword>
<name>A0A1S1LCQ5_9MYCO</name>
<feature type="region of interest" description="Disordered" evidence="1">
    <location>
        <begin position="1"/>
        <end position="20"/>
    </location>
</feature>